<accession>A0ACC1YLJ1</accession>
<dbReference type="Proteomes" id="UP001164539">
    <property type="component" value="Chromosome 2"/>
</dbReference>
<dbReference type="EMBL" id="CM051395">
    <property type="protein sequence ID" value="KAJ4724052.1"/>
    <property type="molecule type" value="Genomic_DNA"/>
</dbReference>
<sequence>MAPTSATLTDSLALTDFVINQGHGVKGLSEMGLKTLPKEYIHPLEERVDKADILPQASIPVIDMSKWDDTEVAKSICDAAEKWGFFQVVNHCVSLEVLGRVKAATHRFFGLSAEEKKKYSKELSPSNNVRFGTSFNTQAEKALEWKDYLSLFYASDDESSALWPPACKDEVLEYMKSSEVLIKQLLQVLMKGLNVTEIDQTKEKLLMGSLRTNLNYYPICPNPELTVGVGRHSDVSTLTILLQDDIGGLYVRGDEGQSWIHVPPVNGSLVINIGDALQILSNGKYKSVEHCVIANGSRNRISVPIFVNPRPKEILCPLPEVIATGKKPVYKPVLYSDYVKHFFRKAHDGKKTIDFAKINNS</sequence>
<evidence type="ECO:0000313" key="2">
    <source>
        <dbReference type="Proteomes" id="UP001164539"/>
    </source>
</evidence>
<keyword evidence="2" id="KW-1185">Reference proteome</keyword>
<name>A0ACC1YLJ1_MELAZ</name>
<gene>
    <name evidence="1" type="ORF">OWV82_003084</name>
</gene>
<evidence type="ECO:0000313" key="1">
    <source>
        <dbReference type="EMBL" id="KAJ4724052.1"/>
    </source>
</evidence>
<organism evidence="1 2">
    <name type="scientific">Melia azedarach</name>
    <name type="common">Chinaberry tree</name>
    <dbReference type="NCBI Taxonomy" id="155640"/>
    <lineage>
        <taxon>Eukaryota</taxon>
        <taxon>Viridiplantae</taxon>
        <taxon>Streptophyta</taxon>
        <taxon>Embryophyta</taxon>
        <taxon>Tracheophyta</taxon>
        <taxon>Spermatophyta</taxon>
        <taxon>Magnoliopsida</taxon>
        <taxon>eudicotyledons</taxon>
        <taxon>Gunneridae</taxon>
        <taxon>Pentapetalae</taxon>
        <taxon>rosids</taxon>
        <taxon>malvids</taxon>
        <taxon>Sapindales</taxon>
        <taxon>Meliaceae</taxon>
        <taxon>Melia</taxon>
    </lineage>
</organism>
<proteinExistence type="predicted"/>
<comment type="caution">
    <text evidence="1">The sequence shown here is derived from an EMBL/GenBank/DDBJ whole genome shotgun (WGS) entry which is preliminary data.</text>
</comment>
<protein>
    <submittedName>
        <fullName evidence="1">2-oxoglutarate (2OG) and Fe(II)-dependent oxygenase superfamily protein</fullName>
    </submittedName>
</protein>
<reference evidence="1 2" key="1">
    <citation type="journal article" date="2023" name="Science">
        <title>Complex scaffold remodeling in plant triterpene biosynthesis.</title>
        <authorList>
            <person name="De La Pena R."/>
            <person name="Hodgson H."/>
            <person name="Liu J.C."/>
            <person name="Stephenson M.J."/>
            <person name="Martin A.C."/>
            <person name="Owen C."/>
            <person name="Harkess A."/>
            <person name="Leebens-Mack J."/>
            <person name="Jimenez L.E."/>
            <person name="Osbourn A."/>
            <person name="Sattely E.S."/>
        </authorList>
    </citation>
    <scope>NUCLEOTIDE SEQUENCE [LARGE SCALE GENOMIC DNA]</scope>
    <source>
        <strain evidence="2">cv. JPN11</strain>
        <tissue evidence="1">Leaf</tissue>
    </source>
</reference>